<keyword evidence="1" id="KW-1185">Reference proteome</keyword>
<name>A0A183GVC5_HELPZ</name>
<sequence length="165" mass="18906">LVAWIQKEVRHRLSPRHNFHLEEYFQAENNLVGGIIFSLMFVKLKNDLCQHAILEVENITLSAVCNADQSGFTKEMHSARSLPSLVSATTHSFTVMPLLYAECRLENKLFVEPRRTFPAKGIFEAPNLVVRANTAHIMTKQLMLDWLRLCAFPETRQQVLLLVDS</sequence>
<dbReference type="AlphaFoldDB" id="A0A183GVC5"/>
<evidence type="ECO:0000313" key="1">
    <source>
        <dbReference type="Proteomes" id="UP000050761"/>
    </source>
</evidence>
<proteinExistence type="predicted"/>
<accession>A0A183GVC5</accession>
<evidence type="ECO:0000313" key="2">
    <source>
        <dbReference type="WBParaSite" id="HPBE_0002664501-mRNA-1"/>
    </source>
</evidence>
<dbReference type="Proteomes" id="UP000050761">
    <property type="component" value="Unassembled WGS sequence"/>
</dbReference>
<organism evidence="1 2">
    <name type="scientific">Heligmosomoides polygyrus</name>
    <name type="common">Parasitic roundworm</name>
    <dbReference type="NCBI Taxonomy" id="6339"/>
    <lineage>
        <taxon>Eukaryota</taxon>
        <taxon>Metazoa</taxon>
        <taxon>Ecdysozoa</taxon>
        <taxon>Nematoda</taxon>
        <taxon>Chromadorea</taxon>
        <taxon>Rhabditida</taxon>
        <taxon>Rhabditina</taxon>
        <taxon>Rhabditomorpha</taxon>
        <taxon>Strongyloidea</taxon>
        <taxon>Heligmosomidae</taxon>
        <taxon>Heligmosomoides</taxon>
    </lineage>
</organism>
<reference evidence="2" key="1">
    <citation type="submission" date="2019-09" db="UniProtKB">
        <authorList>
            <consortium name="WormBaseParasite"/>
        </authorList>
    </citation>
    <scope>IDENTIFICATION</scope>
</reference>
<dbReference type="WBParaSite" id="HPBE_0002664501-mRNA-1">
    <property type="protein sequence ID" value="HPBE_0002664501-mRNA-1"/>
    <property type="gene ID" value="HPBE_0002664501"/>
</dbReference>
<protein>
    <submittedName>
        <fullName evidence="2">RING-type E3 ubiquitin transferase</fullName>
    </submittedName>
</protein>